<feature type="transmembrane region" description="Helical" evidence="8">
    <location>
        <begin position="225"/>
        <end position="246"/>
    </location>
</feature>
<dbReference type="InterPro" id="IPR050545">
    <property type="entry name" value="Mycobact_MmpL"/>
</dbReference>
<dbReference type="PANTHER" id="PTHR33406">
    <property type="entry name" value="MEMBRANE PROTEIN MJ1562-RELATED"/>
    <property type="match status" value="1"/>
</dbReference>
<proteinExistence type="inferred from homology"/>
<feature type="transmembrane region" description="Helical" evidence="8">
    <location>
        <begin position="507"/>
        <end position="525"/>
    </location>
</feature>
<evidence type="ECO:0000256" key="3">
    <source>
        <dbReference type="ARBA" id="ARBA00022475"/>
    </source>
</evidence>
<evidence type="ECO:0000313" key="10">
    <source>
        <dbReference type="EMBL" id="GAA0445405.1"/>
    </source>
</evidence>
<accession>A0ABN0ZEQ8</accession>
<keyword evidence="6 8" id="KW-0472">Membrane</keyword>
<dbReference type="SUPFAM" id="SSF82866">
    <property type="entry name" value="Multidrug efflux transporter AcrB transmembrane domain"/>
    <property type="match status" value="2"/>
</dbReference>
<evidence type="ECO:0000256" key="8">
    <source>
        <dbReference type="SAM" id="Phobius"/>
    </source>
</evidence>
<feature type="domain" description="Membrane transport protein MMPL" evidence="9">
    <location>
        <begin position="442"/>
        <end position="657"/>
    </location>
</feature>
<evidence type="ECO:0000256" key="7">
    <source>
        <dbReference type="SAM" id="MobiDB-lite"/>
    </source>
</evidence>
<dbReference type="EMBL" id="BAAABY010000007">
    <property type="protein sequence ID" value="GAA0445405.1"/>
    <property type="molecule type" value="Genomic_DNA"/>
</dbReference>
<feature type="transmembrane region" description="Helical" evidence="8">
    <location>
        <begin position="620"/>
        <end position="639"/>
    </location>
</feature>
<dbReference type="PANTHER" id="PTHR33406:SF11">
    <property type="entry name" value="MEMBRANE PROTEIN SCO6666-RELATED"/>
    <property type="match status" value="1"/>
</dbReference>
<keyword evidence="3" id="KW-1003">Cell membrane</keyword>
<feature type="transmembrane region" description="Helical" evidence="8">
    <location>
        <begin position="126"/>
        <end position="144"/>
    </location>
</feature>
<feature type="transmembrane region" description="Helical" evidence="8">
    <location>
        <begin position="309"/>
        <end position="326"/>
    </location>
</feature>
<feature type="region of interest" description="Disordered" evidence="7">
    <location>
        <begin position="1"/>
        <end position="43"/>
    </location>
</feature>
<feature type="transmembrane region" description="Helical" evidence="8">
    <location>
        <begin position="594"/>
        <end position="614"/>
    </location>
</feature>
<evidence type="ECO:0000256" key="6">
    <source>
        <dbReference type="ARBA" id="ARBA00023136"/>
    </source>
</evidence>
<feature type="domain" description="Membrane transport protein MMPL" evidence="9">
    <location>
        <begin position="58"/>
        <end position="309"/>
    </location>
</feature>
<organism evidence="10 11">
    <name type="scientific">Streptomyces olivaceiscleroticus</name>
    <dbReference type="NCBI Taxonomy" id="68245"/>
    <lineage>
        <taxon>Bacteria</taxon>
        <taxon>Bacillati</taxon>
        <taxon>Actinomycetota</taxon>
        <taxon>Actinomycetes</taxon>
        <taxon>Kitasatosporales</taxon>
        <taxon>Streptomycetaceae</taxon>
        <taxon>Streptomyces</taxon>
    </lineage>
</organism>
<dbReference type="Gene3D" id="1.20.1640.10">
    <property type="entry name" value="Multidrug efflux transporter AcrB transmembrane domain"/>
    <property type="match status" value="2"/>
</dbReference>
<comment type="similarity">
    <text evidence="2">Belongs to the resistance-nodulation-cell division (RND) (TC 2.A.6) family. MmpL subfamily.</text>
</comment>
<gene>
    <name evidence="10" type="ORF">GCM10010361_06460</name>
</gene>
<evidence type="ECO:0000256" key="1">
    <source>
        <dbReference type="ARBA" id="ARBA00004651"/>
    </source>
</evidence>
<sequence length="670" mass="70960">MDRRARRGRATSAAHRRGPGHDRRWPGRRGGRRDGTDGTPRSTTVRALGHLWWTTHDPALRSRDGTAALVLLTLRGDENQRVRSAGTLVRDLGDRYGSLTLAVSGPAAAEAETLEQVRRDAQRSELLTAPVALLLLAAVFGSFLGGLLPLAVGLVAVLGTLGVLGLLTRVTQVSLLTDNFTTALGFGLALDYSLFYVSRYQEERRNGHDGPQAIRLAAATAGHTVYFSAVTVACCATALLCFPLYFLRSMAIACSCVALVAAAACLLVLPALLSVLGDRLVAASRGRRPARDEGAMWARLAAAIRRRPGWWGASALLLILLLALPARHAAFQLADDQALAPTSPAHLAAERVQDDFAGAVPTVTVALPGLDPRQRSADITGYAQALSHVHGVRAVRSAAGTHRSGSREPPPTGAGMRYTASAGTWLEVSPAPGVTPYSAAARKLVREVRAVPAPVDGRLVGGPSAVFTDTLGALRTGLPAAVAVLTSSMALLVFAYTRSVLVPLKTIAVSFLSLTAVAGIMVAVFQRGELQWLLGSYNTTGRMEMSTPLLVLFLAFALSMDYEIFLLARVREVYRQTGDPDRAVSEGLRHTGRLITLAAGVLTFTVALLILSPLTVAKLFGFSLAAALVLDAAVVRSVLVPSVIHLAGRYTWWGPGTTGASRRSPRSTGR</sequence>
<reference evidence="10 11" key="1">
    <citation type="journal article" date="2019" name="Int. J. Syst. Evol. Microbiol.">
        <title>The Global Catalogue of Microorganisms (GCM) 10K type strain sequencing project: providing services to taxonomists for standard genome sequencing and annotation.</title>
        <authorList>
            <consortium name="The Broad Institute Genomics Platform"/>
            <consortium name="The Broad Institute Genome Sequencing Center for Infectious Disease"/>
            <person name="Wu L."/>
            <person name="Ma J."/>
        </authorList>
    </citation>
    <scope>NUCLEOTIDE SEQUENCE [LARGE SCALE GENOMIC DNA]</scope>
    <source>
        <strain evidence="10 11">JCM 4805</strain>
    </source>
</reference>
<feature type="transmembrane region" description="Helical" evidence="8">
    <location>
        <begin position="252"/>
        <end position="277"/>
    </location>
</feature>
<feature type="transmembrane region" description="Helical" evidence="8">
    <location>
        <begin position="545"/>
        <end position="568"/>
    </location>
</feature>
<dbReference type="RefSeq" id="WP_346092794.1">
    <property type="nucleotide sequence ID" value="NZ_BAAABY010000007.1"/>
</dbReference>
<feature type="transmembrane region" description="Helical" evidence="8">
    <location>
        <begin position="477"/>
        <end position="495"/>
    </location>
</feature>
<evidence type="ECO:0000259" key="9">
    <source>
        <dbReference type="Pfam" id="PF03176"/>
    </source>
</evidence>
<dbReference type="Proteomes" id="UP001500909">
    <property type="component" value="Unassembled WGS sequence"/>
</dbReference>
<keyword evidence="11" id="KW-1185">Reference proteome</keyword>
<comment type="subcellular location">
    <subcellularLocation>
        <location evidence="1">Cell membrane</location>
        <topology evidence="1">Multi-pass membrane protein</topology>
    </subcellularLocation>
</comment>
<keyword evidence="4 8" id="KW-0812">Transmembrane</keyword>
<dbReference type="Pfam" id="PF03176">
    <property type="entry name" value="MMPL"/>
    <property type="match status" value="2"/>
</dbReference>
<comment type="caution">
    <text evidence="10">The sequence shown here is derived from an EMBL/GenBank/DDBJ whole genome shotgun (WGS) entry which is preliminary data.</text>
</comment>
<name>A0ABN0ZEQ8_9ACTN</name>
<feature type="compositionally biased region" description="Basic residues" evidence="7">
    <location>
        <begin position="1"/>
        <end position="18"/>
    </location>
</feature>
<evidence type="ECO:0000256" key="4">
    <source>
        <dbReference type="ARBA" id="ARBA00022692"/>
    </source>
</evidence>
<dbReference type="InterPro" id="IPR004869">
    <property type="entry name" value="MMPL_dom"/>
</dbReference>
<keyword evidence="5 8" id="KW-1133">Transmembrane helix</keyword>
<evidence type="ECO:0000256" key="2">
    <source>
        <dbReference type="ARBA" id="ARBA00010157"/>
    </source>
</evidence>
<protein>
    <submittedName>
        <fullName evidence="10">MMPL family transporter</fullName>
    </submittedName>
</protein>
<evidence type="ECO:0000313" key="11">
    <source>
        <dbReference type="Proteomes" id="UP001500909"/>
    </source>
</evidence>
<evidence type="ECO:0000256" key="5">
    <source>
        <dbReference type="ARBA" id="ARBA00022989"/>
    </source>
</evidence>